<proteinExistence type="predicted"/>
<dbReference type="EMBL" id="CP136051">
    <property type="protein sequence ID" value="WOK06093.1"/>
    <property type="molecule type" value="Genomic_DNA"/>
</dbReference>
<dbReference type="Pfam" id="PF05751">
    <property type="entry name" value="FixH"/>
    <property type="match status" value="1"/>
</dbReference>
<keyword evidence="1" id="KW-0812">Transmembrane</keyword>
<accession>A0ABZ0IM43</accession>
<keyword evidence="1" id="KW-0472">Membrane</keyword>
<evidence type="ECO:0000256" key="1">
    <source>
        <dbReference type="SAM" id="Phobius"/>
    </source>
</evidence>
<organism evidence="2 3">
    <name type="scientific">Imperialibacter roseus</name>
    <dbReference type="NCBI Taxonomy" id="1324217"/>
    <lineage>
        <taxon>Bacteria</taxon>
        <taxon>Pseudomonadati</taxon>
        <taxon>Bacteroidota</taxon>
        <taxon>Cytophagia</taxon>
        <taxon>Cytophagales</taxon>
        <taxon>Flammeovirgaceae</taxon>
        <taxon>Imperialibacter</taxon>
    </lineage>
</organism>
<dbReference type="Proteomes" id="UP001302349">
    <property type="component" value="Chromosome"/>
</dbReference>
<protein>
    <submittedName>
        <fullName evidence="2">FixH family protein</fullName>
    </submittedName>
</protein>
<evidence type="ECO:0000313" key="3">
    <source>
        <dbReference type="Proteomes" id="UP001302349"/>
    </source>
</evidence>
<keyword evidence="1" id="KW-1133">Transmembrane helix</keyword>
<gene>
    <name evidence="2" type="ORF">RT717_23745</name>
</gene>
<reference evidence="2 3" key="1">
    <citation type="journal article" date="2023" name="Microbiol. Resour. Announc.">
        <title>Complete Genome Sequence of Imperialibacter roseus strain P4T.</title>
        <authorList>
            <person name="Tizabi D.R."/>
            <person name="Bachvaroff T."/>
            <person name="Hill R.T."/>
        </authorList>
    </citation>
    <scope>NUCLEOTIDE SEQUENCE [LARGE SCALE GENOMIC DNA]</scope>
    <source>
        <strain evidence="2 3">P4T</strain>
    </source>
</reference>
<dbReference type="InterPro" id="IPR008620">
    <property type="entry name" value="FixH"/>
</dbReference>
<evidence type="ECO:0000313" key="2">
    <source>
        <dbReference type="EMBL" id="WOK06093.1"/>
    </source>
</evidence>
<keyword evidence="3" id="KW-1185">Reference proteome</keyword>
<name>A0ABZ0IM43_9BACT</name>
<dbReference type="RefSeq" id="WP_317488830.1">
    <property type="nucleotide sequence ID" value="NZ_CP136051.1"/>
</dbReference>
<sequence length="144" mass="16478">MNFGSWITVAFVLFAGLIISLVVVCVRQDVSLVSTDYYQQEIKYQTRIDDISNAQESRRKVEVTRIPGENRLELSFGEQGAALTGEVVMFRPSDAKLDKKFLLQLDDTGSFQMDTSRLKRGLWKMKISWQQGGQTFFEEKTIVI</sequence>
<feature type="transmembrane region" description="Helical" evidence="1">
    <location>
        <begin position="6"/>
        <end position="26"/>
    </location>
</feature>